<dbReference type="Proteomes" id="UP000608662">
    <property type="component" value="Unassembled WGS sequence"/>
</dbReference>
<dbReference type="Pfam" id="PF24008">
    <property type="entry name" value="DUF7322"/>
    <property type="match status" value="1"/>
</dbReference>
<keyword evidence="1" id="KW-0812">Transmembrane</keyword>
<proteinExistence type="predicted"/>
<dbReference type="RefSeq" id="WP_170094291.1">
    <property type="nucleotide sequence ID" value="NZ_WOYG01000001.1"/>
</dbReference>
<evidence type="ECO:0000259" key="2">
    <source>
        <dbReference type="Pfam" id="PF24008"/>
    </source>
</evidence>
<keyword evidence="1" id="KW-1133">Transmembrane helix</keyword>
<dbReference type="EMBL" id="WOYG01000001">
    <property type="protein sequence ID" value="NLV10613.1"/>
    <property type="molecule type" value="Genomic_DNA"/>
</dbReference>
<evidence type="ECO:0000256" key="1">
    <source>
        <dbReference type="SAM" id="Phobius"/>
    </source>
</evidence>
<organism evidence="3 4">
    <name type="scientific">Halomicrobium mukohataei</name>
    <dbReference type="NCBI Taxonomy" id="57705"/>
    <lineage>
        <taxon>Archaea</taxon>
        <taxon>Methanobacteriati</taxon>
        <taxon>Methanobacteriota</taxon>
        <taxon>Stenosarchaea group</taxon>
        <taxon>Halobacteria</taxon>
        <taxon>Halobacteriales</taxon>
        <taxon>Haloarculaceae</taxon>
        <taxon>Halomicrobium</taxon>
    </lineage>
</organism>
<feature type="domain" description="DUF7322" evidence="2">
    <location>
        <begin position="27"/>
        <end position="85"/>
    </location>
</feature>
<accession>A0A847U4J7</accession>
<evidence type="ECO:0000313" key="4">
    <source>
        <dbReference type="Proteomes" id="UP000608662"/>
    </source>
</evidence>
<dbReference type="GeneID" id="94361548"/>
<feature type="transmembrane region" description="Helical" evidence="1">
    <location>
        <begin position="65"/>
        <end position="86"/>
    </location>
</feature>
<name>A0A847U4J7_9EURY</name>
<sequence length="93" mass="9736">MRSVLDPFSLLTEDEASPEVTAATVGDVSRGTFWAFVAALVLSQFGLAAVSLGALYGLVLGQWPLASVLVAVGVAALAGVGVLYWWHQSRSDE</sequence>
<comment type="caution">
    <text evidence="3">The sequence shown here is derived from an EMBL/GenBank/DDBJ whole genome shotgun (WGS) entry which is preliminary data.</text>
</comment>
<keyword evidence="1" id="KW-0472">Membrane</keyword>
<reference evidence="3" key="1">
    <citation type="submission" date="2019-12" db="EMBL/GenBank/DDBJ databases">
        <title>Whole-genome sequence of Halomicrobium mukohataei pws1.</title>
        <authorList>
            <person name="Verma D.K."/>
            <person name="Gopal K."/>
            <person name="Prasad E.S."/>
        </authorList>
    </citation>
    <scope>NUCLEOTIDE SEQUENCE</scope>
    <source>
        <strain evidence="3">Pws1</strain>
    </source>
</reference>
<feature type="transmembrane region" description="Helical" evidence="1">
    <location>
        <begin position="33"/>
        <end position="58"/>
    </location>
</feature>
<protein>
    <recommendedName>
        <fullName evidence="2">DUF7322 domain-containing protein</fullName>
    </recommendedName>
</protein>
<gene>
    <name evidence="3" type="ORF">GOC74_11820</name>
</gene>
<dbReference type="AlphaFoldDB" id="A0A847U4J7"/>
<dbReference type="InterPro" id="IPR055746">
    <property type="entry name" value="DUF7322"/>
</dbReference>
<evidence type="ECO:0000313" key="3">
    <source>
        <dbReference type="EMBL" id="NLV10613.1"/>
    </source>
</evidence>